<accession>E1SV16</accession>
<dbReference type="PANTHER" id="PTHR35841:SF1">
    <property type="entry name" value="PHOSPHONATES-BINDING PERIPLASMIC PROTEIN"/>
    <property type="match status" value="1"/>
</dbReference>
<evidence type="ECO:0000256" key="2">
    <source>
        <dbReference type="ARBA" id="ARBA00022729"/>
    </source>
</evidence>
<dbReference type="KEGG" id="fbl:Fbal_2140"/>
<dbReference type="HOGENOM" id="CLU_051472_6_2_6"/>
<evidence type="ECO:0000313" key="5">
    <source>
        <dbReference type="Proteomes" id="UP000006683"/>
    </source>
</evidence>
<evidence type="ECO:0000256" key="3">
    <source>
        <dbReference type="SAM" id="SignalP"/>
    </source>
</evidence>
<dbReference type="GO" id="GO:0043190">
    <property type="term" value="C:ATP-binding cassette (ABC) transporter complex"/>
    <property type="evidence" value="ECO:0007669"/>
    <property type="project" value="InterPro"/>
</dbReference>
<dbReference type="InterPro" id="IPR030836">
    <property type="entry name" value="ABC_peri_PhnD-like"/>
</dbReference>
<gene>
    <name evidence="4" type="ordered locus">Fbal_2140</name>
</gene>
<dbReference type="NCBIfam" id="TIGR01098">
    <property type="entry name" value="3A0109s03R"/>
    <property type="match status" value="1"/>
</dbReference>
<dbReference type="NCBIfam" id="TIGR04553">
    <property type="entry name" value="ABC_peri_selen"/>
    <property type="match status" value="1"/>
</dbReference>
<feature type="chain" id="PRO_5003151675" evidence="3">
    <location>
        <begin position="20"/>
        <end position="283"/>
    </location>
</feature>
<feature type="signal peptide" evidence="3">
    <location>
        <begin position="1"/>
        <end position="19"/>
    </location>
</feature>
<dbReference type="OrthoDB" id="225238at2"/>
<dbReference type="Proteomes" id="UP000006683">
    <property type="component" value="Chromosome"/>
</dbReference>
<proteinExistence type="inferred from homology"/>
<dbReference type="GeneID" id="67182343"/>
<evidence type="ECO:0000256" key="1">
    <source>
        <dbReference type="ARBA" id="ARBA00007162"/>
    </source>
</evidence>
<dbReference type="InterPro" id="IPR005770">
    <property type="entry name" value="PhnD"/>
</dbReference>
<comment type="similarity">
    <text evidence="1">Belongs to the phosphate/phosphite/phosphonate binding protein family.</text>
</comment>
<name>E1SV16_FERBD</name>
<sequence length="283" mass="31677">MLRTLLAVTALLFSTLVGAETLYFTAIPDQDERRLQTRFDQVADYLAETLDVEVKYLPVKSYAAAVTAFRNNQVQLAWFGGLSGLQARRMVPGSQAIAQGYEDQFFRTYFVVNTRTGLDKQRELAREDLMGLSFTYGAKGSTSGRLMPQYYIEKHLGRDSDVFSRVGYSGDHSRTLAQVQAGVFDAGAVNYKVWQQAIRDGVVDPAKIKVLWETPPYPDYHWTVRGDADARFGDGFTRRLQAALLGMTEPELLNAFPRQGFVEASNEDYQAISDVAEAIGLLR</sequence>
<dbReference type="EMBL" id="CP002209">
    <property type="protein sequence ID" value="ADN76343.1"/>
    <property type="molecule type" value="Genomic_DNA"/>
</dbReference>
<protein>
    <submittedName>
        <fullName evidence="4">Phosphonate ABC transporter, periplasmic phosphonate-binding protein</fullName>
    </submittedName>
</protein>
<evidence type="ECO:0000313" key="4">
    <source>
        <dbReference type="EMBL" id="ADN76343.1"/>
    </source>
</evidence>
<dbReference type="Gene3D" id="3.40.190.10">
    <property type="entry name" value="Periplasmic binding protein-like II"/>
    <property type="match status" value="2"/>
</dbReference>
<dbReference type="Pfam" id="PF12974">
    <property type="entry name" value="Phosphonate-bd"/>
    <property type="match status" value="1"/>
</dbReference>
<dbReference type="PANTHER" id="PTHR35841">
    <property type="entry name" value="PHOSPHONATES-BINDING PERIPLASMIC PROTEIN"/>
    <property type="match status" value="1"/>
</dbReference>
<keyword evidence="2 3" id="KW-0732">Signal</keyword>
<reference evidence="4 5" key="1">
    <citation type="journal article" date="2010" name="Stand. Genomic Sci.">
        <title>Complete genome sequence of Ferrimonas balearica type strain (PAT).</title>
        <authorList>
            <person name="Nolan M."/>
            <person name="Sikorski J."/>
            <person name="Davenport K."/>
            <person name="Lucas S."/>
            <person name="Glavina Del Rio T."/>
            <person name="Tice H."/>
            <person name="Cheng J."/>
            <person name="Goodwin L."/>
            <person name="Pitluck S."/>
            <person name="Liolios K."/>
            <person name="Ivanova N."/>
            <person name="Mavromatis K."/>
            <person name="Ovchinnikova G."/>
            <person name="Pati A."/>
            <person name="Chen A."/>
            <person name="Palaniappan K."/>
            <person name="Land M."/>
            <person name="Hauser L."/>
            <person name="Chang Y."/>
            <person name="Jeffries C."/>
            <person name="Tapia R."/>
            <person name="Brettin T."/>
            <person name="Detter J."/>
            <person name="Han C."/>
            <person name="Yasawong M."/>
            <person name="Rohde M."/>
            <person name="Tindall B."/>
            <person name="Goker M."/>
            <person name="Woyke T."/>
            <person name="Bristow J."/>
            <person name="Eisen J."/>
            <person name="Markowitz V."/>
            <person name="Hugenholtz P."/>
            <person name="Kyrpides N."/>
            <person name="Klenk H."/>
            <person name="Lapidus A."/>
        </authorList>
    </citation>
    <scope>NUCLEOTIDE SEQUENCE [LARGE SCALE GENOMIC DNA]</scope>
    <source>
        <strain evidence="5">DSM 9799 / CCM 4581 / KCTC 23876 / PAT</strain>
    </source>
</reference>
<dbReference type="SUPFAM" id="SSF53850">
    <property type="entry name" value="Periplasmic binding protein-like II"/>
    <property type="match status" value="1"/>
</dbReference>
<organism evidence="4 5">
    <name type="scientific">Ferrimonas balearica (strain DSM 9799 / CCM 4581 / KCTC 23876 / PAT)</name>
    <dbReference type="NCBI Taxonomy" id="550540"/>
    <lineage>
        <taxon>Bacteria</taxon>
        <taxon>Pseudomonadati</taxon>
        <taxon>Pseudomonadota</taxon>
        <taxon>Gammaproteobacteria</taxon>
        <taxon>Alteromonadales</taxon>
        <taxon>Ferrimonadaceae</taxon>
        <taxon>Ferrimonas</taxon>
    </lineage>
</organism>
<dbReference type="eggNOG" id="COG3221">
    <property type="taxonomic scope" value="Bacteria"/>
</dbReference>
<dbReference type="STRING" id="550540.Fbal_2140"/>
<dbReference type="RefSeq" id="WP_013345649.1">
    <property type="nucleotide sequence ID" value="NC_014541.1"/>
</dbReference>
<keyword evidence="5" id="KW-1185">Reference proteome</keyword>
<dbReference type="AlphaFoldDB" id="E1SV16"/>
<dbReference type="GO" id="GO:0055085">
    <property type="term" value="P:transmembrane transport"/>
    <property type="evidence" value="ECO:0007669"/>
    <property type="project" value="InterPro"/>
</dbReference>